<organism evidence="6 7">
    <name type="scientific">Legionella wadsworthii</name>
    <dbReference type="NCBI Taxonomy" id="28088"/>
    <lineage>
        <taxon>Bacteria</taxon>
        <taxon>Pseudomonadati</taxon>
        <taxon>Pseudomonadota</taxon>
        <taxon>Gammaproteobacteria</taxon>
        <taxon>Legionellales</taxon>
        <taxon>Legionellaceae</taxon>
        <taxon>Legionella</taxon>
    </lineage>
</organism>
<keyword evidence="1" id="KW-0349">Heme</keyword>
<sequence length="122" mass="13852">MNKLLVILLSSITTLLWANDLGKKTYEITCYHCHAPQFAIGMKAPAAFDKKDWDLRLKNAEMESKKNPAEYKTGMDYLLNSIKQGKGLMPHEGLCKEADVPQKNCSDEAFVQAIHYMSQDNR</sequence>
<keyword evidence="7" id="KW-1185">Reference proteome</keyword>
<evidence type="ECO:0000259" key="5">
    <source>
        <dbReference type="Pfam" id="PF13442"/>
    </source>
</evidence>
<dbReference type="GO" id="GO:0009055">
    <property type="term" value="F:electron transfer activity"/>
    <property type="evidence" value="ECO:0007669"/>
    <property type="project" value="InterPro"/>
</dbReference>
<evidence type="ECO:0000313" key="7">
    <source>
        <dbReference type="Proteomes" id="UP000255297"/>
    </source>
</evidence>
<dbReference type="Gene3D" id="1.10.760.10">
    <property type="entry name" value="Cytochrome c-like domain"/>
    <property type="match status" value="1"/>
</dbReference>
<evidence type="ECO:0000256" key="4">
    <source>
        <dbReference type="SAM" id="SignalP"/>
    </source>
</evidence>
<keyword evidence="2" id="KW-0479">Metal-binding</keyword>
<dbReference type="GO" id="GO:0020037">
    <property type="term" value="F:heme binding"/>
    <property type="evidence" value="ECO:0007669"/>
    <property type="project" value="InterPro"/>
</dbReference>
<protein>
    <submittedName>
        <fullName evidence="6">Putative Cytochrome c, class I</fullName>
    </submittedName>
</protein>
<dbReference type="InterPro" id="IPR036909">
    <property type="entry name" value="Cyt_c-like_dom_sf"/>
</dbReference>
<feature type="domain" description="Cytochrome c" evidence="5">
    <location>
        <begin position="20"/>
        <end position="100"/>
    </location>
</feature>
<accession>A0A378LSH9</accession>
<dbReference type="SUPFAM" id="SSF46626">
    <property type="entry name" value="Cytochrome c"/>
    <property type="match status" value="1"/>
</dbReference>
<evidence type="ECO:0000256" key="1">
    <source>
        <dbReference type="ARBA" id="ARBA00022617"/>
    </source>
</evidence>
<feature type="chain" id="PRO_5016845571" evidence="4">
    <location>
        <begin position="19"/>
        <end position="122"/>
    </location>
</feature>
<dbReference type="EMBL" id="UGPB01000001">
    <property type="protein sequence ID" value="STY29925.1"/>
    <property type="molecule type" value="Genomic_DNA"/>
</dbReference>
<dbReference type="AlphaFoldDB" id="A0A378LSH9"/>
<dbReference type="Proteomes" id="UP000255297">
    <property type="component" value="Unassembled WGS sequence"/>
</dbReference>
<dbReference type="Pfam" id="PF13442">
    <property type="entry name" value="Cytochrome_CBB3"/>
    <property type="match status" value="1"/>
</dbReference>
<dbReference type="STRING" id="1122170.GCA_000701265_00358"/>
<reference evidence="6 7" key="1">
    <citation type="submission" date="2018-06" db="EMBL/GenBank/DDBJ databases">
        <authorList>
            <consortium name="Pathogen Informatics"/>
            <person name="Doyle S."/>
        </authorList>
    </citation>
    <scope>NUCLEOTIDE SEQUENCE [LARGE SCALE GENOMIC DNA]</scope>
    <source>
        <strain evidence="6 7">NCTC11532</strain>
    </source>
</reference>
<dbReference type="RefSeq" id="WP_031564625.1">
    <property type="nucleotide sequence ID" value="NZ_CAAAIS010000001.1"/>
</dbReference>
<gene>
    <name evidence="6" type="ORF">NCTC11532_02128</name>
</gene>
<keyword evidence="4" id="KW-0732">Signal</keyword>
<dbReference type="OrthoDB" id="5641947at2"/>
<keyword evidence="3" id="KW-0408">Iron</keyword>
<evidence type="ECO:0000256" key="2">
    <source>
        <dbReference type="ARBA" id="ARBA00022723"/>
    </source>
</evidence>
<feature type="signal peptide" evidence="4">
    <location>
        <begin position="1"/>
        <end position="18"/>
    </location>
</feature>
<evidence type="ECO:0000313" key="6">
    <source>
        <dbReference type="EMBL" id="STY29925.1"/>
    </source>
</evidence>
<evidence type="ECO:0000256" key="3">
    <source>
        <dbReference type="ARBA" id="ARBA00023004"/>
    </source>
</evidence>
<dbReference type="InterPro" id="IPR009056">
    <property type="entry name" value="Cyt_c-like_dom"/>
</dbReference>
<dbReference type="GO" id="GO:0046872">
    <property type="term" value="F:metal ion binding"/>
    <property type="evidence" value="ECO:0007669"/>
    <property type="project" value="UniProtKB-KW"/>
</dbReference>
<name>A0A378LSH9_9GAMM</name>
<proteinExistence type="predicted"/>